<evidence type="ECO:0000313" key="1">
    <source>
        <dbReference type="EMBL" id="EKX67608.1"/>
    </source>
</evidence>
<protein>
    <submittedName>
        <fullName evidence="1">Uncharacterized protein</fullName>
    </submittedName>
</protein>
<proteinExistence type="predicted"/>
<evidence type="ECO:0000313" key="2">
    <source>
        <dbReference type="Proteomes" id="UP000010411"/>
    </source>
</evidence>
<sequence length="52" mass="5638">MVSRPRPSSAEFISLLIASHTVFSADQWKAAMALVVFTAGPVNRSVKPLHQS</sequence>
<reference evidence="1 2" key="1">
    <citation type="submission" date="2012-11" db="EMBL/GenBank/DDBJ databases">
        <authorList>
            <person name="Huguet-Tapia J.C."/>
            <person name="Durkin A.S."/>
            <person name="Pettis G.S."/>
            <person name="Badger J.H."/>
        </authorList>
    </citation>
    <scope>NUCLEOTIDE SEQUENCE [LARGE SCALE GENOMIC DNA]</scope>
    <source>
        <strain evidence="1 2">91-03</strain>
    </source>
</reference>
<dbReference type="PATRIC" id="fig|698759.3.peg.1817"/>
<organism evidence="1 2">
    <name type="scientific">Streptomyces ipomoeae 91-03</name>
    <dbReference type="NCBI Taxonomy" id="698759"/>
    <lineage>
        <taxon>Bacteria</taxon>
        <taxon>Bacillati</taxon>
        <taxon>Actinomycetota</taxon>
        <taxon>Actinomycetes</taxon>
        <taxon>Kitasatosporales</taxon>
        <taxon>Streptomycetaceae</taxon>
        <taxon>Streptomyces</taxon>
    </lineage>
</organism>
<gene>
    <name evidence="1" type="ORF">STRIP9103_09593</name>
</gene>
<name>L1L4S2_9ACTN</name>
<dbReference type="Proteomes" id="UP000010411">
    <property type="component" value="Unassembled WGS sequence"/>
</dbReference>
<keyword evidence="2" id="KW-1185">Reference proteome</keyword>
<dbReference type="AlphaFoldDB" id="L1L4S2"/>
<dbReference type="EMBL" id="AEJC01000137">
    <property type="protein sequence ID" value="EKX67608.1"/>
    <property type="molecule type" value="Genomic_DNA"/>
</dbReference>
<accession>L1L4S2</accession>
<comment type="caution">
    <text evidence="1">The sequence shown here is derived from an EMBL/GenBank/DDBJ whole genome shotgun (WGS) entry which is preliminary data.</text>
</comment>